<name>A0A6J5LIQ1_9CAUD</name>
<organism evidence="1">
    <name type="scientific">uncultured Caudovirales phage</name>
    <dbReference type="NCBI Taxonomy" id="2100421"/>
    <lineage>
        <taxon>Viruses</taxon>
        <taxon>Duplodnaviria</taxon>
        <taxon>Heunggongvirae</taxon>
        <taxon>Uroviricota</taxon>
        <taxon>Caudoviricetes</taxon>
        <taxon>Peduoviridae</taxon>
        <taxon>Maltschvirus</taxon>
        <taxon>Maltschvirus maltsch</taxon>
    </lineage>
</organism>
<dbReference type="EMBL" id="LR796272">
    <property type="protein sequence ID" value="CAB4132870.1"/>
    <property type="molecule type" value="Genomic_DNA"/>
</dbReference>
<sequence length="94" mass="11295">MEHHAIYHESYAVVRRADYGVNDLEWHHGCRVIQINYKLESMAQEYVRRLGYELLDNDAWNEYISSLDEPVVPSNKFISSRVVYDKWEQIPMIY</sequence>
<proteinExistence type="predicted"/>
<evidence type="ECO:0000313" key="1">
    <source>
        <dbReference type="EMBL" id="CAB4132870.1"/>
    </source>
</evidence>
<protein>
    <submittedName>
        <fullName evidence="1">Uncharacterized protein</fullName>
    </submittedName>
</protein>
<reference evidence="1" key="1">
    <citation type="submission" date="2020-04" db="EMBL/GenBank/DDBJ databases">
        <authorList>
            <person name="Chiriac C."/>
            <person name="Salcher M."/>
            <person name="Ghai R."/>
            <person name="Kavagutti S V."/>
        </authorList>
    </citation>
    <scope>NUCLEOTIDE SEQUENCE</scope>
</reference>
<accession>A0A6J5LIQ1</accession>
<gene>
    <name evidence="1" type="ORF">UFOVP251_34</name>
</gene>